<name>A0ABS2CBK0_9NEIS</name>
<feature type="signal peptide" evidence="1">
    <location>
        <begin position="1"/>
        <end position="23"/>
    </location>
</feature>
<evidence type="ECO:0000313" key="3">
    <source>
        <dbReference type="EMBL" id="MBM5571529.1"/>
    </source>
</evidence>
<dbReference type="RefSeq" id="WP_203570865.1">
    <property type="nucleotide sequence ID" value="NZ_WOFE01000003.1"/>
</dbReference>
<dbReference type="PROSITE" id="PS50914">
    <property type="entry name" value="BON"/>
    <property type="match status" value="1"/>
</dbReference>
<keyword evidence="4" id="KW-1185">Reference proteome</keyword>
<organism evidence="3 4">
    <name type="scientific">Deefgea chitinilytica</name>
    <dbReference type="NCBI Taxonomy" id="570276"/>
    <lineage>
        <taxon>Bacteria</taxon>
        <taxon>Pseudomonadati</taxon>
        <taxon>Pseudomonadota</taxon>
        <taxon>Betaproteobacteria</taxon>
        <taxon>Neisseriales</taxon>
        <taxon>Chitinibacteraceae</taxon>
        <taxon>Deefgea</taxon>
    </lineage>
</organism>
<dbReference type="PROSITE" id="PS51257">
    <property type="entry name" value="PROKAR_LIPOPROTEIN"/>
    <property type="match status" value="1"/>
</dbReference>
<evidence type="ECO:0000256" key="1">
    <source>
        <dbReference type="SAM" id="SignalP"/>
    </source>
</evidence>
<gene>
    <name evidence="3" type="ORF">GM173_08035</name>
</gene>
<keyword evidence="1" id="KW-0732">Signal</keyword>
<feature type="domain" description="BON" evidence="2">
    <location>
        <begin position="43"/>
        <end position="118"/>
    </location>
</feature>
<dbReference type="Pfam" id="PF04972">
    <property type="entry name" value="BON"/>
    <property type="match status" value="1"/>
</dbReference>
<sequence>MKQISLIATLLTVAVLSTACSSAPEKQAAAPAPAAPAAKPAADAAVVAQAVKTALDADAKLKAFDLKVKGANDKKDPSKVDVTIDGSVDTGEQMAQAGMIAEKVKGVQYVNNNIMPKN</sequence>
<dbReference type="Gene3D" id="3.30.1340.30">
    <property type="match status" value="1"/>
</dbReference>
<reference evidence="3 4" key="1">
    <citation type="submission" date="2019-11" db="EMBL/GenBank/DDBJ databases">
        <title>Novel Deefgea species.</title>
        <authorList>
            <person name="Han J.-H."/>
        </authorList>
    </citation>
    <scope>NUCLEOTIDE SEQUENCE [LARGE SCALE GENOMIC DNA]</scope>
    <source>
        <strain evidence="3 4">LMG 24817</strain>
    </source>
</reference>
<comment type="caution">
    <text evidence="3">The sequence shown here is derived from an EMBL/GenBank/DDBJ whole genome shotgun (WGS) entry which is preliminary data.</text>
</comment>
<evidence type="ECO:0000259" key="2">
    <source>
        <dbReference type="PROSITE" id="PS50914"/>
    </source>
</evidence>
<proteinExistence type="predicted"/>
<dbReference type="InterPro" id="IPR007055">
    <property type="entry name" value="BON_dom"/>
</dbReference>
<protein>
    <submittedName>
        <fullName evidence="3">BON domain-containing protein</fullName>
    </submittedName>
</protein>
<evidence type="ECO:0000313" key="4">
    <source>
        <dbReference type="Proteomes" id="UP001195660"/>
    </source>
</evidence>
<accession>A0ABS2CBK0</accession>
<dbReference type="Proteomes" id="UP001195660">
    <property type="component" value="Unassembled WGS sequence"/>
</dbReference>
<feature type="chain" id="PRO_5046345797" evidence="1">
    <location>
        <begin position="24"/>
        <end position="118"/>
    </location>
</feature>
<dbReference type="EMBL" id="WOFE01000003">
    <property type="protein sequence ID" value="MBM5571529.1"/>
    <property type="molecule type" value="Genomic_DNA"/>
</dbReference>